<keyword evidence="3" id="KW-1185">Reference proteome</keyword>
<evidence type="ECO:0000313" key="2">
    <source>
        <dbReference type="EMBL" id="MPC20968.1"/>
    </source>
</evidence>
<gene>
    <name evidence="2" type="ORF">E2C01_013936</name>
</gene>
<protein>
    <submittedName>
        <fullName evidence="2">Uncharacterized protein</fullName>
    </submittedName>
</protein>
<feature type="compositionally biased region" description="Acidic residues" evidence="1">
    <location>
        <begin position="56"/>
        <end position="66"/>
    </location>
</feature>
<organism evidence="2 3">
    <name type="scientific">Portunus trituberculatus</name>
    <name type="common">Swimming crab</name>
    <name type="synonym">Neptunus trituberculatus</name>
    <dbReference type="NCBI Taxonomy" id="210409"/>
    <lineage>
        <taxon>Eukaryota</taxon>
        <taxon>Metazoa</taxon>
        <taxon>Ecdysozoa</taxon>
        <taxon>Arthropoda</taxon>
        <taxon>Crustacea</taxon>
        <taxon>Multicrustacea</taxon>
        <taxon>Malacostraca</taxon>
        <taxon>Eumalacostraca</taxon>
        <taxon>Eucarida</taxon>
        <taxon>Decapoda</taxon>
        <taxon>Pleocyemata</taxon>
        <taxon>Brachyura</taxon>
        <taxon>Eubrachyura</taxon>
        <taxon>Portunoidea</taxon>
        <taxon>Portunidae</taxon>
        <taxon>Portuninae</taxon>
        <taxon>Portunus</taxon>
    </lineage>
</organism>
<feature type="compositionally biased region" description="Polar residues" evidence="1">
    <location>
        <begin position="12"/>
        <end position="30"/>
    </location>
</feature>
<sequence>MKTDMRRFGNPANVNKSTPYSLSPHWSLTTDHAKQDEEQQAQPKKLSLNVIKESSEASDAESDEEPMAPPPTALASMRRHSFHQFPAPPTKSQSKVSIASARERDGGGRRTRRQFGAGDKNY</sequence>
<accession>A0A5B7DHW7</accession>
<dbReference type="AlphaFoldDB" id="A0A5B7DHW7"/>
<dbReference type="Proteomes" id="UP000324222">
    <property type="component" value="Unassembled WGS sequence"/>
</dbReference>
<dbReference type="OrthoDB" id="9995210at2759"/>
<reference evidence="2 3" key="1">
    <citation type="submission" date="2019-05" db="EMBL/GenBank/DDBJ databases">
        <title>Another draft genome of Portunus trituberculatus and its Hox gene families provides insights of decapod evolution.</title>
        <authorList>
            <person name="Jeong J.-H."/>
            <person name="Song I."/>
            <person name="Kim S."/>
            <person name="Choi T."/>
            <person name="Kim D."/>
            <person name="Ryu S."/>
            <person name="Kim W."/>
        </authorList>
    </citation>
    <scope>NUCLEOTIDE SEQUENCE [LARGE SCALE GENOMIC DNA]</scope>
    <source>
        <tissue evidence="2">Muscle</tissue>
    </source>
</reference>
<comment type="caution">
    <text evidence="2">The sequence shown here is derived from an EMBL/GenBank/DDBJ whole genome shotgun (WGS) entry which is preliminary data.</text>
</comment>
<evidence type="ECO:0000313" key="3">
    <source>
        <dbReference type="Proteomes" id="UP000324222"/>
    </source>
</evidence>
<evidence type="ECO:0000256" key="1">
    <source>
        <dbReference type="SAM" id="MobiDB-lite"/>
    </source>
</evidence>
<dbReference type="EMBL" id="VSRR010000931">
    <property type="protein sequence ID" value="MPC20968.1"/>
    <property type="molecule type" value="Genomic_DNA"/>
</dbReference>
<name>A0A5B7DHW7_PORTR</name>
<proteinExistence type="predicted"/>
<feature type="region of interest" description="Disordered" evidence="1">
    <location>
        <begin position="1"/>
        <end position="122"/>
    </location>
</feature>